<dbReference type="HOGENOM" id="CLU_1957979_0_0_11"/>
<dbReference type="KEGG" id="sesp:BN6_80770"/>
<reference evidence="2 3" key="1">
    <citation type="journal article" date="2012" name="BMC Genomics">
        <title>Complete genome sequence of Saccharothrix espanaensis DSM 44229T and comparison to the other completely sequenced Pseudonocardiaceae.</title>
        <authorList>
            <person name="Strobel T."/>
            <person name="Al-Dilaimi A."/>
            <person name="Blom J."/>
            <person name="Gessner A."/>
            <person name="Kalinowski J."/>
            <person name="Luzhetska M."/>
            <person name="Puhler A."/>
            <person name="Szczepanowski R."/>
            <person name="Bechthold A."/>
            <person name="Ruckert C."/>
        </authorList>
    </citation>
    <scope>NUCLEOTIDE SEQUENCE [LARGE SCALE GENOMIC DNA]</scope>
    <source>
        <strain evidence="3">ATCC 51144 / DSM 44229 / JCM 9112 / NBRC 15066 / NRRL 15764</strain>
    </source>
</reference>
<keyword evidence="1" id="KW-0472">Membrane</keyword>
<name>K0K4T7_SACES</name>
<dbReference type="Proteomes" id="UP000006281">
    <property type="component" value="Chromosome"/>
</dbReference>
<organism evidence="2 3">
    <name type="scientific">Saccharothrix espanaensis (strain ATCC 51144 / DSM 44229 / JCM 9112 / NBRC 15066 / NRRL 15764)</name>
    <dbReference type="NCBI Taxonomy" id="1179773"/>
    <lineage>
        <taxon>Bacteria</taxon>
        <taxon>Bacillati</taxon>
        <taxon>Actinomycetota</taxon>
        <taxon>Actinomycetes</taxon>
        <taxon>Pseudonocardiales</taxon>
        <taxon>Pseudonocardiaceae</taxon>
        <taxon>Saccharothrix</taxon>
    </lineage>
</organism>
<dbReference type="BioCyc" id="SESP1179773:BN6_RS39090-MONOMER"/>
<evidence type="ECO:0000313" key="2">
    <source>
        <dbReference type="EMBL" id="CCH35295.1"/>
    </source>
</evidence>
<accession>K0K4T7</accession>
<dbReference type="RefSeq" id="WP_015105402.1">
    <property type="nucleotide sequence ID" value="NC_019673.1"/>
</dbReference>
<dbReference type="PATRIC" id="fig|1179773.3.peg.8153"/>
<protein>
    <submittedName>
        <fullName evidence="2">Putative membrane protein</fullName>
    </submittedName>
</protein>
<dbReference type="eggNOG" id="ENOG5031W0P">
    <property type="taxonomic scope" value="Bacteria"/>
</dbReference>
<evidence type="ECO:0000256" key="1">
    <source>
        <dbReference type="SAM" id="Phobius"/>
    </source>
</evidence>
<dbReference type="AlphaFoldDB" id="K0K4T7"/>
<dbReference type="OrthoDB" id="3691978at2"/>
<gene>
    <name evidence="2" type="ordered locus">BN6_80770</name>
</gene>
<sequence length="128" mass="13791">MTAPPSTARAAVALWFALAAFGLLHVGYLWLRRDEWTGAGQDGSAVTERLVQLTTVALVCGAGYVVFALLLRRRTRWARGALTAVAVLHVLWIVLTASAGPNLVLLLLIGAGLAFTWLRGTAEWVTQH</sequence>
<evidence type="ECO:0000313" key="3">
    <source>
        <dbReference type="Proteomes" id="UP000006281"/>
    </source>
</evidence>
<proteinExistence type="predicted"/>
<keyword evidence="1" id="KW-0812">Transmembrane</keyword>
<feature type="transmembrane region" description="Helical" evidence="1">
    <location>
        <begin position="77"/>
        <end position="95"/>
    </location>
</feature>
<keyword evidence="3" id="KW-1185">Reference proteome</keyword>
<feature type="transmembrane region" description="Helical" evidence="1">
    <location>
        <begin position="51"/>
        <end position="70"/>
    </location>
</feature>
<dbReference type="STRING" id="1179773.BN6_80770"/>
<keyword evidence="1" id="KW-1133">Transmembrane helix</keyword>
<feature type="transmembrane region" description="Helical" evidence="1">
    <location>
        <begin position="101"/>
        <end position="118"/>
    </location>
</feature>
<dbReference type="EMBL" id="HE804045">
    <property type="protein sequence ID" value="CCH35295.1"/>
    <property type="molecule type" value="Genomic_DNA"/>
</dbReference>
<feature type="transmembrane region" description="Helical" evidence="1">
    <location>
        <begin position="12"/>
        <end position="31"/>
    </location>
</feature>